<reference evidence="1 2" key="1">
    <citation type="journal article" date="2016" name="Nat. Commun.">
        <title>Thousands of microbial genomes shed light on interconnected biogeochemical processes in an aquifer system.</title>
        <authorList>
            <person name="Anantharaman K."/>
            <person name="Brown C.T."/>
            <person name="Hug L.A."/>
            <person name="Sharon I."/>
            <person name="Castelle C.J."/>
            <person name="Probst A.J."/>
            <person name="Thomas B.C."/>
            <person name="Singh A."/>
            <person name="Wilkins M.J."/>
            <person name="Karaoz U."/>
            <person name="Brodie E.L."/>
            <person name="Williams K.H."/>
            <person name="Hubbard S.S."/>
            <person name="Banfield J.F."/>
        </authorList>
    </citation>
    <scope>NUCLEOTIDE SEQUENCE [LARGE SCALE GENOMIC DNA]</scope>
</reference>
<protein>
    <recommendedName>
        <fullName evidence="3">HEAT repeat domain-containing protein</fullName>
    </recommendedName>
</protein>
<organism evidence="1 2">
    <name type="scientific">Candidatus Glassbacteria bacterium RBG_16_58_8</name>
    <dbReference type="NCBI Taxonomy" id="1817866"/>
    <lineage>
        <taxon>Bacteria</taxon>
        <taxon>Candidatus Glassiibacteriota</taxon>
    </lineage>
</organism>
<sequence length="203" mass="23051">MIKESDRFAFGDVLKNPDMAERYEAMISMGEAGSLPTEELGRLCLRDDEPFIRKRALAMLATRREKGYLDILCEALRDRDPMVRIIAAEHLHACALEGEKVRLVEVLKPLLRDSDPGVRTRVVSLLINSREKGITELVLEVFFEVLDRGRNQEEIDRHAVLVALLRDRKVPKHLSKKLDSLAEEKKLRGLLALRRAGIEVASS</sequence>
<dbReference type="Pfam" id="PF13646">
    <property type="entry name" value="HEAT_2"/>
    <property type="match status" value="1"/>
</dbReference>
<dbReference type="Proteomes" id="UP000179034">
    <property type="component" value="Unassembled WGS sequence"/>
</dbReference>
<dbReference type="SUPFAM" id="SSF48371">
    <property type="entry name" value="ARM repeat"/>
    <property type="match status" value="1"/>
</dbReference>
<evidence type="ECO:0000313" key="1">
    <source>
        <dbReference type="EMBL" id="OGF97222.1"/>
    </source>
</evidence>
<comment type="caution">
    <text evidence="1">The sequence shown here is derived from an EMBL/GenBank/DDBJ whole genome shotgun (WGS) entry which is preliminary data.</text>
</comment>
<evidence type="ECO:0008006" key="3">
    <source>
        <dbReference type="Google" id="ProtNLM"/>
    </source>
</evidence>
<dbReference type="EMBL" id="MFIW01000092">
    <property type="protein sequence ID" value="OGF97222.1"/>
    <property type="molecule type" value="Genomic_DNA"/>
</dbReference>
<proteinExistence type="predicted"/>
<dbReference type="InterPro" id="IPR011989">
    <property type="entry name" value="ARM-like"/>
</dbReference>
<name>A0A1F5YB27_9BACT</name>
<dbReference type="InterPro" id="IPR016024">
    <property type="entry name" value="ARM-type_fold"/>
</dbReference>
<evidence type="ECO:0000313" key="2">
    <source>
        <dbReference type="Proteomes" id="UP000179034"/>
    </source>
</evidence>
<accession>A0A1F5YB27</accession>
<gene>
    <name evidence="1" type="ORF">A2Z06_02415</name>
</gene>
<dbReference type="Gene3D" id="1.25.10.10">
    <property type="entry name" value="Leucine-rich Repeat Variant"/>
    <property type="match status" value="1"/>
</dbReference>
<dbReference type="AlphaFoldDB" id="A0A1F5YB27"/>